<keyword evidence="3 6" id="KW-0812">Transmembrane</keyword>
<accession>A0AB36ICC8</accession>
<feature type="transmembrane region" description="Helical" evidence="6">
    <location>
        <begin position="173"/>
        <end position="195"/>
    </location>
</feature>
<dbReference type="AlphaFoldDB" id="A0AB36ICC8"/>
<dbReference type="RefSeq" id="WP_031512050.1">
    <property type="nucleotide sequence ID" value="NZ_JPDH01000109.1"/>
</dbReference>
<dbReference type="Proteomes" id="UP000186091">
    <property type="component" value="Unassembled WGS sequence"/>
</dbReference>
<feature type="transmembrane region" description="Helical" evidence="6">
    <location>
        <begin position="57"/>
        <end position="79"/>
    </location>
</feature>
<dbReference type="GO" id="GO:0015137">
    <property type="term" value="F:citrate transmembrane transporter activity"/>
    <property type="evidence" value="ECO:0007669"/>
    <property type="project" value="InterPro"/>
</dbReference>
<keyword evidence="4 6" id="KW-1133">Transmembrane helix</keyword>
<evidence type="ECO:0000256" key="4">
    <source>
        <dbReference type="ARBA" id="ARBA00022989"/>
    </source>
</evidence>
<evidence type="ECO:0000256" key="1">
    <source>
        <dbReference type="ARBA" id="ARBA00004141"/>
    </source>
</evidence>
<feature type="transmembrane region" description="Helical" evidence="6">
    <location>
        <begin position="442"/>
        <end position="465"/>
    </location>
</feature>
<evidence type="ECO:0000256" key="5">
    <source>
        <dbReference type="ARBA" id="ARBA00023136"/>
    </source>
</evidence>
<proteinExistence type="predicted"/>
<evidence type="ECO:0000256" key="2">
    <source>
        <dbReference type="ARBA" id="ARBA00022448"/>
    </source>
</evidence>
<evidence type="ECO:0000313" key="9">
    <source>
        <dbReference type="Proteomes" id="UP000186091"/>
    </source>
</evidence>
<keyword evidence="2" id="KW-0813">Transport</keyword>
<feature type="transmembrane region" description="Helical" evidence="6">
    <location>
        <begin position="420"/>
        <end position="436"/>
    </location>
</feature>
<dbReference type="Pfam" id="PF03600">
    <property type="entry name" value="CitMHS"/>
    <property type="match status" value="1"/>
</dbReference>
<gene>
    <name evidence="8" type="ORF">AUP69_09640</name>
</gene>
<evidence type="ECO:0000259" key="7">
    <source>
        <dbReference type="Pfam" id="PF03600"/>
    </source>
</evidence>
<name>A0AB36ICC8_CORGT</name>
<feature type="transmembrane region" description="Helical" evidence="6">
    <location>
        <begin position="29"/>
        <end position="45"/>
    </location>
</feature>
<dbReference type="InterPro" id="IPR004680">
    <property type="entry name" value="Cit_transptr-like_dom"/>
</dbReference>
<feature type="transmembrane region" description="Helical" evidence="6">
    <location>
        <begin position="349"/>
        <end position="375"/>
    </location>
</feature>
<evidence type="ECO:0000256" key="3">
    <source>
        <dbReference type="ARBA" id="ARBA00022692"/>
    </source>
</evidence>
<comment type="caution">
    <text evidence="8">The sequence shown here is derived from an EMBL/GenBank/DDBJ whole genome shotgun (WGS) entry which is preliminary data.</text>
</comment>
<protein>
    <submittedName>
        <fullName evidence="8">Citrate:proton symporter</fullName>
    </submittedName>
</protein>
<dbReference type="EMBL" id="LOQT01000020">
    <property type="protein sequence ID" value="OKX80320.1"/>
    <property type="molecule type" value="Genomic_DNA"/>
</dbReference>
<organism evidence="8 9">
    <name type="scientific">Corynebacterium glutamicum</name>
    <name type="common">Brevibacterium saccharolyticum</name>
    <dbReference type="NCBI Taxonomy" id="1718"/>
    <lineage>
        <taxon>Bacteria</taxon>
        <taxon>Bacillati</taxon>
        <taxon>Actinomycetota</taxon>
        <taxon>Actinomycetes</taxon>
        <taxon>Mycobacteriales</taxon>
        <taxon>Corynebacteriaceae</taxon>
        <taxon>Corynebacterium</taxon>
    </lineage>
</organism>
<dbReference type="NCBIfam" id="TIGR00784">
    <property type="entry name" value="citMHS"/>
    <property type="match status" value="1"/>
</dbReference>
<evidence type="ECO:0000313" key="8">
    <source>
        <dbReference type="EMBL" id="OKX80320.1"/>
    </source>
</evidence>
<keyword evidence="5 6" id="KW-0472">Membrane</keyword>
<dbReference type="InterPro" id="IPR014738">
    <property type="entry name" value="Citrate_transporter"/>
</dbReference>
<feature type="transmembrane region" description="Helical" evidence="6">
    <location>
        <begin position="266"/>
        <end position="299"/>
    </location>
</feature>
<feature type="domain" description="Citrate transporter-like" evidence="7">
    <location>
        <begin position="15"/>
        <end position="411"/>
    </location>
</feature>
<feature type="transmembrane region" description="Helical" evidence="6">
    <location>
        <begin position="137"/>
        <end position="153"/>
    </location>
</feature>
<reference evidence="8 9" key="1">
    <citation type="submission" date="2015-12" db="EMBL/GenBank/DDBJ databases">
        <title>Genome sequence of Corynebacterium AS 1.542.</title>
        <authorList>
            <person name="Yang J."/>
            <person name="Yang S."/>
        </authorList>
    </citation>
    <scope>NUCLEOTIDE SEQUENCE [LARGE SCALE GENOMIC DNA]</scope>
    <source>
        <strain evidence="8 9">AS 1.542</strain>
    </source>
</reference>
<comment type="subcellular location">
    <subcellularLocation>
        <location evidence="1">Membrane</location>
        <topology evidence="1">Multi-pass membrane protein</topology>
    </subcellularLocation>
</comment>
<dbReference type="GO" id="GO:0016020">
    <property type="term" value="C:membrane"/>
    <property type="evidence" value="ECO:0007669"/>
    <property type="project" value="UniProtKB-SubCell"/>
</dbReference>
<sequence length="466" mass="49511">MLVFLGFAMIAVFMYLVMARKATPIAVLIIVPVIFALFTGARTDIGDMVEGSLLKLAPTAALLFFAILFFCTMIDVGVFDPLIRAILKFAHADPVRITIGTALLTSIVSLDGDGSTTFIIVTSAFLPIYIKLGMSPVVLTTIAALSNGVLNTVPWGGSTSRAAAALGVSPIDIFVPMIPAILAGLVTVVILAYFMGLSERRRIGKLSVSDGSVFEGLSPRARAKSQRLGMENESVLAYSSVVTEEQEEASVVTNVIERPKARPKLWWFNLSLTLLVMVVLIADVVFPALIFMIAAAIALVVNFRKAGEQINQLEEHAPSIITVVGMVLAASVLTGVLDGTGMVSAMSSWLVNIIPSSWGSLMATIGGIASIPFTFLMTNDAFYFGILPILSDAGTHYGLEPVEMARAALVGQALHQSSPLVASFLLLAGLAGVSIGDHFRKVLWRAVLTSSVMLLVGGLTMAYPLF</sequence>
<evidence type="ECO:0000256" key="6">
    <source>
        <dbReference type="SAM" id="Phobius"/>
    </source>
</evidence>
<feature type="transmembrane region" description="Helical" evidence="6">
    <location>
        <begin position="114"/>
        <end position="130"/>
    </location>
</feature>
<feature type="transmembrane region" description="Helical" evidence="6">
    <location>
        <begin position="381"/>
        <end position="399"/>
    </location>
</feature>
<feature type="transmembrane region" description="Helical" evidence="6">
    <location>
        <begin position="319"/>
        <end position="337"/>
    </location>
</feature>